<evidence type="ECO:0000313" key="3">
    <source>
        <dbReference type="EMBL" id="ABO49129.1"/>
    </source>
</evidence>
<dbReference type="Pfam" id="PF12850">
    <property type="entry name" value="Metallophos_2"/>
    <property type="match status" value="1"/>
</dbReference>
<dbReference type="KEGG" id="drm:Dred_0587"/>
<dbReference type="HOGENOM" id="CLU_1841919_0_0_9"/>
<dbReference type="RefSeq" id="WP_011876966.1">
    <property type="nucleotide sequence ID" value="NC_009253.1"/>
</dbReference>
<dbReference type="Gene3D" id="3.60.21.10">
    <property type="match status" value="1"/>
</dbReference>
<dbReference type="InterPro" id="IPR024654">
    <property type="entry name" value="Calcineurin-like_PHP_lpxH"/>
</dbReference>
<dbReference type="InterPro" id="IPR029052">
    <property type="entry name" value="Metallo-depent_PP-like"/>
</dbReference>
<comment type="similarity">
    <text evidence="1">Belongs to the metallophosphoesterase superfamily. YfcE family.</text>
</comment>
<name>A4J226_DESRM</name>
<feature type="domain" description="Calcineurin-like phosphoesterase" evidence="2">
    <location>
        <begin position="29"/>
        <end position="103"/>
    </location>
</feature>
<dbReference type="STRING" id="349161.Dred_0587"/>
<accession>A4J226</accession>
<evidence type="ECO:0000259" key="2">
    <source>
        <dbReference type="Pfam" id="PF12850"/>
    </source>
</evidence>
<evidence type="ECO:0000256" key="1">
    <source>
        <dbReference type="ARBA" id="ARBA00008950"/>
    </source>
</evidence>
<keyword evidence="4" id="KW-1185">Reference proteome</keyword>
<sequence length="139" mass="16293">MRFVCGCDYKDEQAMRIGEHSLLWTKEHTSEENKAWLRQLPQRLEFTAGALRFLLVHGSPRQLNEYLFVNTPEEVLSQFLTENQCDVLVCGHTHLKASQRDPEYLRWYNRQIKLVLHTWGMGYFSNPPWATSVQPAVNV</sequence>
<proteinExistence type="inferred from homology"/>
<dbReference type="Proteomes" id="UP000001556">
    <property type="component" value="Chromosome"/>
</dbReference>
<organism evidence="3 4">
    <name type="scientific">Desulforamulus reducens (strain ATCC BAA-1160 / DSM 100696 / MI-1)</name>
    <name type="common">Desulfotomaculum reducens</name>
    <dbReference type="NCBI Taxonomy" id="349161"/>
    <lineage>
        <taxon>Bacteria</taxon>
        <taxon>Bacillati</taxon>
        <taxon>Bacillota</taxon>
        <taxon>Clostridia</taxon>
        <taxon>Eubacteriales</taxon>
        <taxon>Peptococcaceae</taxon>
        <taxon>Desulforamulus</taxon>
    </lineage>
</organism>
<protein>
    <recommendedName>
        <fullName evidence="2">Calcineurin-like phosphoesterase domain-containing protein</fullName>
    </recommendedName>
</protein>
<evidence type="ECO:0000313" key="4">
    <source>
        <dbReference type="Proteomes" id="UP000001556"/>
    </source>
</evidence>
<dbReference type="EMBL" id="CP000612">
    <property type="protein sequence ID" value="ABO49129.1"/>
    <property type="molecule type" value="Genomic_DNA"/>
</dbReference>
<reference evidence="3 4" key="1">
    <citation type="submission" date="2007-03" db="EMBL/GenBank/DDBJ databases">
        <title>Complete sequence of Desulfotomaculum reducens MI-1.</title>
        <authorList>
            <consortium name="US DOE Joint Genome Institute"/>
            <person name="Copeland A."/>
            <person name="Lucas S."/>
            <person name="Lapidus A."/>
            <person name="Barry K."/>
            <person name="Detter J.C."/>
            <person name="Glavina del Rio T."/>
            <person name="Hammon N."/>
            <person name="Israni S."/>
            <person name="Dalin E."/>
            <person name="Tice H."/>
            <person name="Pitluck S."/>
            <person name="Sims D."/>
            <person name="Brettin T."/>
            <person name="Bruce D."/>
            <person name="Han C."/>
            <person name="Tapia R."/>
            <person name="Schmutz J."/>
            <person name="Larimer F."/>
            <person name="Land M."/>
            <person name="Hauser L."/>
            <person name="Kyrpides N."/>
            <person name="Kim E."/>
            <person name="Tebo B.M."/>
            <person name="Richardson P."/>
        </authorList>
    </citation>
    <scope>NUCLEOTIDE SEQUENCE [LARGE SCALE GENOMIC DNA]</scope>
    <source>
        <strain evidence="3 4">MI-1</strain>
    </source>
</reference>
<dbReference type="AlphaFoldDB" id="A4J226"/>
<gene>
    <name evidence="3" type="ordered locus">Dred_0587</name>
</gene>
<dbReference type="SUPFAM" id="SSF56300">
    <property type="entry name" value="Metallo-dependent phosphatases"/>
    <property type="match status" value="1"/>
</dbReference>
<dbReference type="eggNOG" id="COG0639">
    <property type="taxonomic scope" value="Bacteria"/>
</dbReference>